<dbReference type="RefSeq" id="XP_018279450.1">
    <property type="nucleotide sequence ID" value="XM_018422979.1"/>
</dbReference>
<gene>
    <name evidence="2" type="ORF">CC85DRAFT_285118</name>
</gene>
<evidence type="ECO:0000313" key="2">
    <source>
        <dbReference type="EMBL" id="KLT42959.1"/>
    </source>
</evidence>
<accession>A0A0J1B5K3</accession>
<evidence type="ECO:0000256" key="1">
    <source>
        <dbReference type="SAM" id="Phobius"/>
    </source>
</evidence>
<feature type="transmembrane region" description="Helical" evidence="1">
    <location>
        <begin position="195"/>
        <end position="215"/>
    </location>
</feature>
<reference evidence="2 3" key="1">
    <citation type="submission" date="2015-03" db="EMBL/GenBank/DDBJ databases">
        <title>Genomics and transcriptomics of the oil-accumulating basidiomycete yeast T. oleaginosus allow insights into substrate utilization and the diverse evolutionary trajectories of mating systems in fungi.</title>
        <authorList>
            <consortium name="DOE Joint Genome Institute"/>
            <person name="Kourist R."/>
            <person name="Kracht O."/>
            <person name="Bracharz F."/>
            <person name="Lipzen A."/>
            <person name="Nolan M."/>
            <person name="Ohm R."/>
            <person name="Grigoriev I."/>
            <person name="Sun S."/>
            <person name="Heitman J."/>
            <person name="Bruck T."/>
            <person name="Nowrousian M."/>
        </authorList>
    </citation>
    <scope>NUCLEOTIDE SEQUENCE [LARGE SCALE GENOMIC DNA]</scope>
    <source>
        <strain evidence="2 3">IBC0246</strain>
    </source>
</reference>
<proteinExistence type="predicted"/>
<keyword evidence="3" id="KW-1185">Reference proteome</keyword>
<keyword evidence="1" id="KW-0812">Transmembrane</keyword>
<feature type="transmembrane region" description="Helical" evidence="1">
    <location>
        <begin position="99"/>
        <end position="122"/>
    </location>
</feature>
<sequence length="312" mass="33711">MSLARRVQTSVHGALIGLAIPYIWLNITLLASDAPSGRYLPAALMVIAWVLLVAVLVLMSKRDGLDPFQLSLQDGVSLACAFMHGAVCNLELRRGHSRALHTITSLISTVVFGTLCMGAIVIHPMVSRGSEEDAAMGLVMDGGEEGALSLTNSPRIEWPHFYTSSRLKVYRLAAAVCLVSLASVTERAIRRGIGFLPGLMLITFMAVSVALSLIVNGPRDGKSTNPYYRLAKGTLVAANTLLIVFAYTFVFASWAVLLRPWPIVLFCLSSVSLLIAVVRYDQVHPNEDAVRPPSTDVDATTLFDPETEGIES</sequence>
<dbReference type="EMBL" id="KQ087200">
    <property type="protein sequence ID" value="KLT42959.1"/>
    <property type="molecule type" value="Genomic_DNA"/>
</dbReference>
<keyword evidence="1" id="KW-0472">Membrane</keyword>
<organism evidence="2 3">
    <name type="scientific">Cutaneotrichosporon oleaginosum</name>
    <dbReference type="NCBI Taxonomy" id="879819"/>
    <lineage>
        <taxon>Eukaryota</taxon>
        <taxon>Fungi</taxon>
        <taxon>Dikarya</taxon>
        <taxon>Basidiomycota</taxon>
        <taxon>Agaricomycotina</taxon>
        <taxon>Tremellomycetes</taxon>
        <taxon>Trichosporonales</taxon>
        <taxon>Trichosporonaceae</taxon>
        <taxon>Cutaneotrichosporon</taxon>
    </lineage>
</organism>
<name>A0A0J1B5K3_9TREE</name>
<dbReference type="GeneID" id="28983582"/>
<protein>
    <submittedName>
        <fullName evidence="2">Uncharacterized protein</fullName>
    </submittedName>
</protein>
<feature type="transmembrane region" description="Helical" evidence="1">
    <location>
        <begin position="236"/>
        <end position="257"/>
    </location>
</feature>
<feature type="transmembrane region" description="Helical" evidence="1">
    <location>
        <begin position="12"/>
        <end position="32"/>
    </location>
</feature>
<keyword evidence="1" id="KW-1133">Transmembrane helix</keyword>
<evidence type="ECO:0000313" key="3">
    <source>
        <dbReference type="Proteomes" id="UP000053611"/>
    </source>
</evidence>
<feature type="transmembrane region" description="Helical" evidence="1">
    <location>
        <begin position="38"/>
        <end position="58"/>
    </location>
</feature>
<dbReference type="AlphaFoldDB" id="A0A0J1B5K3"/>
<feature type="transmembrane region" description="Helical" evidence="1">
    <location>
        <begin position="263"/>
        <end position="281"/>
    </location>
</feature>
<dbReference type="Proteomes" id="UP000053611">
    <property type="component" value="Unassembled WGS sequence"/>
</dbReference>